<dbReference type="EMBL" id="CAJOBB010019137">
    <property type="protein sequence ID" value="CAF4355367.1"/>
    <property type="molecule type" value="Genomic_DNA"/>
</dbReference>
<dbReference type="Proteomes" id="UP000663868">
    <property type="component" value="Unassembled WGS sequence"/>
</dbReference>
<evidence type="ECO:0000313" key="3">
    <source>
        <dbReference type="Proteomes" id="UP000663868"/>
    </source>
</evidence>
<reference evidence="2" key="1">
    <citation type="submission" date="2021-02" db="EMBL/GenBank/DDBJ databases">
        <authorList>
            <person name="Nowell W R."/>
        </authorList>
    </citation>
    <scope>NUCLEOTIDE SEQUENCE</scope>
</reference>
<dbReference type="PANTHER" id="PTHR46399:SF8">
    <property type="entry name" value="B30.2_SPRY DOMAIN-CONTAINING PROTEIN"/>
    <property type="match status" value="1"/>
</dbReference>
<dbReference type="GO" id="GO:0030018">
    <property type="term" value="C:Z disc"/>
    <property type="evidence" value="ECO:0007669"/>
    <property type="project" value="TreeGrafter"/>
</dbReference>
<gene>
    <name evidence="2" type="ORF">KXQ929_LOCUS48508</name>
</gene>
<dbReference type="InterPro" id="IPR015925">
    <property type="entry name" value="Ryanodine_IP3_receptor"/>
</dbReference>
<proteinExistence type="predicted"/>
<comment type="caution">
    <text evidence="2">The sequence shown here is derived from an EMBL/GenBank/DDBJ whole genome shotgun (WGS) entry which is preliminary data.</text>
</comment>
<dbReference type="Pfam" id="PF21119">
    <property type="entry name" value="RYDR_Jsol"/>
    <property type="match status" value="1"/>
</dbReference>
<accession>A0A820LF34</accession>
<dbReference type="AlphaFoldDB" id="A0A820LF34"/>
<dbReference type="GO" id="GO:0014808">
    <property type="term" value="P:release of sequestered calcium ion into cytosol by sarcoplasmic reticulum"/>
    <property type="evidence" value="ECO:0007669"/>
    <property type="project" value="TreeGrafter"/>
</dbReference>
<dbReference type="InterPro" id="IPR048581">
    <property type="entry name" value="RYDR_Jsol"/>
</dbReference>
<dbReference type="GO" id="GO:0034704">
    <property type="term" value="C:calcium channel complex"/>
    <property type="evidence" value="ECO:0007669"/>
    <property type="project" value="TreeGrafter"/>
</dbReference>
<name>A0A820LF34_9BILA</name>
<dbReference type="GO" id="GO:0042383">
    <property type="term" value="C:sarcolemma"/>
    <property type="evidence" value="ECO:0007669"/>
    <property type="project" value="TreeGrafter"/>
</dbReference>
<dbReference type="GO" id="GO:0006941">
    <property type="term" value="P:striated muscle contraction"/>
    <property type="evidence" value="ECO:0007669"/>
    <property type="project" value="TreeGrafter"/>
</dbReference>
<dbReference type="GO" id="GO:0005790">
    <property type="term" value="C:smooth endoplasmic reticulum"/>
    <property type="evidence" value="ECO:0007669"/>
    <property type="project" value="TreeGrafter"/>
</dbReference>
<evidence type="ECO:0000313" key="2">
    <source>
        <dbReference type="EMBL" id="CAF4355367.1"/>
    </source>
</evidence>
<protein>
    <recommendedName>
        <fullName evidence="1">Ryanodine receptor junctional solenoid domain-containing protein</fullName>
    </recommendedName>
</protein>
<sequence>MFGDGVFFVEDPVQMQAVYIPEDDRCTDILGLVEDEDNLNFCSNTLTLYNAICAQGNNRVSHEICKLVDEKQLMYCVKNPYLCGAIRIGIHNLLIALHFEPHVKARSLTSNEFIIPLSSLLRKNHLSRSQISAEQQHVMAQSTYIPAMENFLSVRPKLIKEEE</sequence>
<feature type="domain" description="Ryanodine receptor junctional solenoid" evidence="1">
    <location>
        <begin position="44"/>
        <end position="158"/>
    </location>
</feature>
<organism evidence="2 3">
    <name type="scientific">Adineta steineri</name>
    <dbReference type="NCBI Taxonomy" id="433720"/>
    <lineage>
        <taxon>Eukaryota</taxon>
        <taxon>Metazoa</taxon>
        <taxon>Spiralia</taxon>
        <taxon>Gnathifera</taxon>
        <taxon>Rotifera</taxon>
        <taxon>Eurotatoria</taxon>
        <taxon>Bdelloidea</taxon>
        <taxon>Adinetida</taxon>
        <taxon>Adinetidae</taxon>
        <taxon>Adineta</taxon>
    </lineage>
</organism>
<dbReference type="PANTHER" id="PTHR46399">
    <property type="entry name" value="B30.2/SPRY DOMAIN-CONTAINING PROTEIN"/>
    <property type="match status" value="1"/>
</dbReference>
<evidence type="ECO:0000259" key="1">
    <source>
        <dbReference type="Pfam" id="PF21119"/>
    </source>
</evidence>
<dbReference type="GO" id="GO:0005219">
    <property type="term" value="F:ryanodine-sensitive calcium-release channel activity"/>
    <property type="evidence" value="ECO:0007669"/>
    <property type="project" value="TreeGrafter"/>
</dbReference>
<dbReference type="GO" id="GO:0033017">
    <property type="term" value="C:sarcoplasmic reticulum membrane"/>
    <property type="evidence" value="ECO:0007669"/>
    <property type="project" value="TreeGrafter"/>
</dbReference>